<evidence type="ECO:0000256" key="4">
    <source>
        <dbReference type="ARBA" id="ARBA00023163"/>
    </source>
</evidence>
<dbReference type="InterPro" id="IPR036955">
    <property type="entry name" value="AP2/ERF_dom_sf"/>
</dbReference>
<protein>
    <recommendedName>
        <fullName evidence="7">AP2/ERF domain-containing protein</fullName>
    </recommendedName>
</protein>
<dbReference type="OrthoDB" id="10038011at2759"/>
<reference evidence="8" key="1">
    <citation type="submission" date="2021-05" db="EMBL/GenBank/DDBJ databases">
        <title>The genome of the haptophyte Pavlova lutheri (Diacronema luteri, Pavlovales) - a model for lipid biosynthesis in eukaryotic algae.</title>
        <authorList>
            <person name="Hulatt C.J."/>
            <person name="Posewitz M.C."/>
        </authorList>
    </citation>
    <scope>NUCLEOTIDE SEQUENCE</scope>
    <source>
        <strain evidence="8">NIVA-4/92</strain>
    </source>
</reference>
<dbReference type="InterPro" id="IPR050913">
    <property type="entry name" value="AP2/ERF_ERF"/>
</dbReference>
<evidence type="ECO:0000256" key="3">
    <source>
        <dbReference type="ARBA" id="ARBA00023125"/>
    </source>
</evidence>
<dbReference type="AlphaFoldDB" id="A0A8J6CC89"/>
<comment type="subcellular location">
    <subcellularLocation>
        <location evidence="1">Nucleus</location>
    </subcellularLocation>
</comment>
<evidence type="ECO:0000256" key="5">
    <source>
        <dbReference type="ARBA" id="ARBA00023242"/>
    </source>
</evidence>
<dbReference type="Proteomes" id="UP000751190">
    <property type="component" value="Unassembled WGS sequence"/>
</dbReference>
<keyword evidence="9" id="KW-1185">Reference proteome</keyword>
<proteinExistence type="predicted"/>
<dbReference type="PANTHER" id="PTHR31194">
    <property type="entry name" value="SHN SHINE , DNA BINDING / TRANSCRIPTION FACTOR"/>
    <property type="match status" value="1"/>
</dbReference>
<evidence type="ECO:0000256" key="6">
    <source>
        <dbReference type="SAM" id="MobiDB-lite"/>
    </source>
</evidence>
<dbReference type="EMBL" id="JAGTXO010000012">
    <property type="protein sequence ID" value="KAG8464525.1"/>
    <property type="molecule type" value="Genomic_DNA"/>
</dbReference>
<gene>
    <name evidence="8" type="ORF">KFE25_009893</name>
</gene>
<dbReference type="InterPro" id="IPR001471">
    <property type="entry name" value="AP2/ERF_dom"/>
</dbReference>
<organism evidence="8 9">
    <name type="scientific">Diacronema lutheri</name>
    <name type="common">Unicellular marine alga</name>
    <name type="synonym">Monochrysis lutheri</name>
    <dbReference type="NCBI Taxonomy" id="2081491"/>
    <lineage>
        <taxon>Eukaryota</taxon>
        <taxon>Haptista</taxon>
        <taxon>Haptophyta</taxon>
        <taxon>Pavlovophyceae</taxon>
        <taxon>Pavlovales</taxon>
        <taxon>Pavlovaceae</taxon>
        <taxon>Diacronema</taxon>
    </lineage>
</organism>
<dbReference type="SMART" id="SM00380">
    <property type="entry name" value="AP2"/>
    <property type="match status" value="1"/>
</dbReference>
<evidence type="ECO:0000256" key="2">
    <source>
        <dbReference type="ARBA" id="ARBA00023015"/>
    </source>
</evidence>
<accession>A0A8J6CC89</accession>
<evidence type="ECO:0000259" key="7">
    <source>
        <dbReference type="PROSITE" id="PS51032"/>
    </source>
</evidence>
<comment type="caution">
    <text evidence="8">The sequence shown here is derived from an EMBL/GenBank/DDBJ whole genome shotgun (WGS) entry which is preliminary data.</text>
</comment>
<dbReference type="PROSITE" id="PS51032">
    <property type="entry name" value="AP2_ERF"/>
    <property type="match status" value="1"/>
</dbReference>
<feature type="region of interest" description="Disordered" evidence="6">
    <location>
        <begin position="35"/>
        <end position="55"/>
    </location>
</feature>
<dbReference type="GO" id="GO:0005634">
    <property type="term" value="C:nucleus"/>
    <property type="evidence" value="ECO:0007669"/>
    <property type="project" value="UniProtKB-SubCell"/>
</dbReference>
<evidence type="ECO:0000313" key="8">
    <source>
        <dbReference type="EMBL" id="KAG8464525.1"/>
    </source>
</evidence>
<evidence type="ECO:0000313" key="9">
    <source>
        <dbReference type="Proteomes" id="UP000751190"/>
    </source>
</evidence>
<name>A0A8J6CC89_DIALT</name>
<feature type="region of interest" description="Disordered" evidence="6">
    <location>
        <begin position="252"/>
        <end position="297"/>
    </location>
</feature>
<dbReference type="GO" id="GO:0003700">
    <property type="term" value="F:DNA-binding transcription factor activity"/>
    <property type="evidence" value="ECO:0007669"/>
    <property type="project" value="InterPro"/>
</dbReference>
<dbReference type="PANTHER" id="PTHR31194:SF189">
    <property type="entry name" value="AP2_ERF DOMAIN-CONTAINING PROTEIN"/>
    <property type="match status" value="1"/>
</dbReference>
<feature type="domain" description="AP2/ERF" evidence="7">
    <location>
        <begin position="62"/>
        <end position="119"/>
    </location>
</feature>
<feature type="compositionally biased region" description="Low complexity" evidence="6">
    <location>
        <begin position="282"/>
        <end position="297"/>
    </location>
</feature>
<dbReference type="InterPro" id="IPR016177">
    <property type="entry name" value="DNA-bd_dom_sf"/>
</dbReference>
<feature type="compositionally biased region" description="Pro residues" evidence="6">
    <location>
        <begin position="262"/>
        <end position="281"/>
    </location>
</feature>
<dbReference type="SUPFAM" id="SSF54171">
    <property type="entry name" value="DNA-binding domain"/>
    <property type="match status" value="1"/>
</dbReference>
<evidence type="ECO:0000256" key="1">
    <source>
        <dbReference type="ARBA" id="ARBA00004123"/>
    </source>
</evidence>
<sequence length="297" mass="31430">MLDASASPCVTGASASVCATGASSPCPSHVVSDLGAPGSSVCSDTHSDQTGTSRKRRKYDIKYKGVYACKVSGGNFWQAQISICGNTHHLGVFSTAEEAARAYDEQARVLHPRRKMNFPDEDPTAGRTGLPAVAPQPTLLAPAAHAHHSLPQHCVPAPDSQPSVPAAGSFWSGPCWVNDLDDEKVAAFWRGALVRGVLNRSVSSPSTSADETMVMLSPDMHTTGAGAPVPNFSPAPNRAAWHVLPGGRPWIENALKQTQTQLPPPQQYQQPPPQRQSPHQPPVVASQAPSSPARAHR</sequence>
<dbReference type="GO" id="GO:0003677">
    <property type="term" value="F:DNA binding"/>
    <property type="evidence" value="ECO:0007669"/>
    <property type="project" value="UniProtKB-KW"/>
</dbReference>
<keyword evidence="5" id="KW-0539">Nucleus</keyword>
<dbReference type="Gene3D" id="3.30.730.10">
    <property type="entry name" value="AP2/ERF domain"/>
    <property type="match status" value="1"/>
</dbReference>
<feature type="compositionally biased region" description="Polar residues" evidence="6">
    <location>
        <begin position="40"/>
        <end position="52"/>
    </location>
</feature>
<keyword evidence="4" id="KW-0804">Transcription</keyword>
<keyword evidence="3" id="KW-0238">DNA-binding</keyword>
<keyword evidence="2" id="KW-0805">Transcription regulation</keyword>